<dbReference type="STRING" id="215637.A0A4P9ZR60"/>
<proteinExistence type="predicted"/>
<organism evidence="1 2">
    <name type="scientific">Dimargaris cristalligena</name>
    <dbReference type="NCBI Taxonomy" id="215637"/>
    <lineage>
        <taxon>Eukaryota</taxon>
        <taxon>Fungi</taxon>
        <taxon>Fungi incertae sedis</taxon>
        <taxon>Zoopagomycota</taxon>
        <taxon>Kickxellomycotina</taxon>
        <taxon>Dimargaritomycetes</taxon>
        <taxon>Dimargaritales</taxon>
        <taxon>Dimargaritaceae</taxon>
        <taxon>Dimargaris</taxon>
    </lineage>
</organism>
<protein>
    <submittedName>
        <fullName evidence="1">Uncharacterized protein</fullName>
    </submittedName>
</protein>
<dbReference type="Proteomes" id="UP000268162">
    <property type="component" value="Unassembled WGS sequence"/>
</dbReference>
<name>A0A4P9ZR60_9FUNG</name>
<gene>
    <name evidence="1" type="ORF">BJ085DRAFT_27999</name>
</gene>
<keyword evidence="2" id="KW-1185">Reference proteome</keyword>
<reference evidence="2" key="1">
    <citation type="journal article" date="2018" name="Nat. Microbiol.">
        <title>Leveraging single-cell genomics to expand the fungal tree of life.</title>
        <authorList>
            <person name="Ahrendt S.R."/>
            <person name="Quandt C.A."/>
            <person name="Ciobanu D."/>
            <person name="Clum A."/>
            <person name="Salamov A."/>
            <person name="Andreopoulos B."/>
            <person name="Cheng J.F."/>
            <person name="Woyke T."/>
            <person name="Pelin A."/>
            <person name="Henrissat B."/>
            <person name="Reynolds N.K."/>
            <person name="Benny G.L."/>
            <person name="Smith M.E."/>
            <person name="James T.Y."/>
            <person name="Grigoriev I.V."/>
        </authorList>
    </citation>
    <scope>NUCLEOTIDE SEQUENCE [LARGE SCALE GENOMIC DNA]</scope>
    <source>
        <strain evidence="2">RSA 468</strain>
    </source>
</reference>
<sequence>MSLITIFRSQFVPVGIHAGTIHDNLHSRKPFNSITYTPQTTVIASAVSKPSGAKEMKPSFGATTTQTHPVVQRQVVSPASLDHSVAIQLRTRKDFIGATKEPRTTEVTATAAKPISNTVIKPCSERTASKHHPPTHHQAISPICPDHSMTIQLRRPKHPLHITNVPQTSAVSSVKINSADADAEAIKPSFTNFLVKMYPTTQSPENAPIHPDGPMIIQLYTPKCYTRDTNAFPTTATCVNVPTPIGNMVIKPGSMNSTIQIHPAAQPQVMDSIGNNHPMAIKLRRPNHSLYIANISLAPDVSAAESKSVGTVTTKPSSANLIAKGHFITPSQGGTPAYPNGRMVIQLRTPRRYIRGSAVPQAATALEAPTRSANSFTIKLQATKTRGSGVKAQPHETADHVTRPAKRPVLDLPSANCLMPFSLVVENHAWLPRVLKLIHPYHRAVLRVIGRALPAVTAIISAAFV</sequence>
<dbReference type="AlphaFoldDB" id="A0A4P9ZR60"/>
<evidence type="ECO:0000313" key="1">
    <source>
        <dbReference type="EMBL" id="RKP35923.1"/>
    </source>
</evidence>
<dbReference type="EMBL" id="ML002756">
    <property type="protein sequence ID" value="RKP35923.1"/>
    <property type="molecule type" value="Genomic_DNA"/>
</dbReference>
<accession>A0A4P9ZR60</accession>
<evidence type="ECO:0000313" key="2">
    <source>
        <dbReference type="Proteomes" id="UP000268162"/>
    </source>
</evidence>